<feature type="domain" description="EGF-like" evidence="8">
    <location>
        <begin position="864"/>
        <end position="904"/>
    </location>
</feature>
<feature type="domain" description="CUB" evidence="7">
    <location>
        <begin position="242"/>
        <end position="348"/>
    </location>
</feature>
<feature type="domain" description="EGF-like" evidence="8">
    <location>
        <begin position="1260"/>
        <end position="1300"/>
    </location>
</feature>
<evidence type="ECO:0000256" key="2">
    <source>
        <dbReference type="ARBA" id="ARBA00022729"/>
    </source>
</evidence>
<reference evidence="10 11" key="1">
    <citation type="submission" date="2024-02" db="EMBL/GenBank/DDBJ databases">
        <authorList>
            <person name="Daric V."/>
            <person name="Darras S."/>
        </authorList>
    </citation>
    <scope>NUCLEOTIDE SEQUENCE [LARGE SCALE GENOMIC DNA]</scope>
</reference>
<dbReference type="SMART" id="SM00042">
    <property type="entry name" value="CUB"/>
    <property type="match status" value="3"/>
</dbReference>
<dbReference type="SMART" id="SM00179">
    <property type="entry name" value="EGF_CA"/>
    <property type="match status" value="10"/>
</dbReference>
<evidence type="ECO:0000256" key="4">
    <source>
        <dbReference type="ARBA" id="ARBA00023157"/>
    </source>
</evidence>
<evidence type="ECO:0000259" key="8">
    <source>
        <dbReference type="PROSITE" id="PS50026"/>
    </source>
</evidence>
<protein>
    <submittedName>
        <fullName evidence="10">Uncharacterized protein</fullName>
    </submittedName>
</protein>
<feature type="domain" description="C-type lectin" evidence="9">
    <location>
        <begin position="716"/>
        <end position="862"/>
    </location>
</feature>
<dbReference type="CDD" id="cd00041">
    <property type="entry name" value="CUB"/>
    <property type="match status" value="3"/>
</dbReference>
<dbReference type="SMART" id="SM00034">
    <property type="entry name" value="CLECT"/>
    <property type="match status" value="12"/>
</dbReference>
<accession>A0ABP0GA05</accession>
<feature type="domain" description="EGF-like" evidence="8">
    <location>
        <begin position="506"/>
        <end position="546"/>
    </location>
</feature>
<dbReference type="SUPFAM" id="SSF56436">
    <property type="entry name" value="C-type lectin-like"/>
    <property type="match status" value="12"/>
</dbReference>
<keyword evidence="2 6" id="KW-0732">Signal</keyword>
<dbReference type="InterPro" id="IPR009030">
    <property type="entry name" value="Growth_fac_rcpt_cys_sf"/>
</dbReference>
<feature type="domain" description="C-type lectin" evidence="9">
    <location>
        <begin position="557"/>
        <end position="704"/>
    </location>
</feature>
<dbReference type="SUPFAM" id="SSF57184">
    <property type="entry name" value="Growth factor receptor domain"/>
    <property type="match status" value="1"/>
</dbReference>
<dbReference type="Gene3D" id="2.10.25.10">
    <property type="entry name" value="Laminin"/>
    <property type="match status" value="10"/>
</dbReference>
<comment type="caution">
    <text evidence="10">The sequence shown here is derived from an EMBL/GenBank/DDBJ whole genome shotgun (WGS) entry which is preliminary data.</text>
</comment>
<feature type="domain" description="C-type lectin" evidence="9">
    <location>
        <begin position="1311"/>
        <end position="1459"/>
    </location>
</feature>
<gene>
    <name evidence="10" type="ORF">CVLEPA_LOCUS20454</name>
</gene>
<evidence type="ECO:0000256" key="5">
    <source>
        <dbReference type="PROSITE-ProRule" id="PRU00076"/>
    </source>
</evidence>
<sequence>MGRFIFALLLVSVLSQSARSQCGDNYLAFFREKAFFSPNYPFDYPNNADCEWTITTRNAQSIKLRIDDFNTQPEKDYLEIIEGGMVTTLSGSASDPIPYVSVGPRVTIRFRSDNSITATGFLVAYKSVPGQPCRELLTATNETKILMSPGYPNRYQSGRYCYWTIKSETGKHVQIKFTDAKIHEEGDYIEIFDGVKRLGQINETLDTVRSFTSLGDTMTIYFHTNQDENLEGFMAQYKEVPCGGEYYLRDDAIQELSSPGYPHSSVHNLDCLYTLHVELGMKIKMTLDVDTEKDSDYVEVQDGEVILGRYDGYQRGINITSSGNKLILRYHTDDKATSAGFHATYHQTGLCQNKLSAVMKGKMYQLIKERLSREDAVEACRSRGMNDRPALLANVHDRATQTCMREMIMSDGVYDPADWADQPSKFLVGVWIGLNDIDVENQFVWTDGTKLEADDYTNWGGFEPNNVGRGQDCVSMMLQKFNGNYEEGTWVDTQCNAEQFYFCEKDFDECAANTHNCHEHALCLNTDEGFTCVCKDGYTGDGINCRTGCTGQTSAVVKGMEYRFFKTRVTYQEAKKRCALWDRKSILASIHDRTTQQCVDEMIGSDDVYNPDDWTDLTSPYDRGVWIGGNDIEDENRWLWEDGSLMPLPTDLSDKFRNWGMYEPNNYLGNQDCAFALMANISGGYVSGSWLDSECDKREFYMCQRGVCTGKTSTIFKGNDYRFFPTRVTFPEARARCQNLGENFRLAMIRDNATQTCITQMITSEGVYEPNEWTDLTSPYDHGVWIGGSDMAREGKWAWEDGSLMPNSSESKDFQKWGKHEPNNYLGEQDCALASLRYIDEDYPAGSWLDSDCDHREFYVCKKDLNECMDNTHNCDKNALCINTEGSFTCICKEGYTGDGVTCKGLCEGKTSEIIKGHKYMLFQRRASYLEARRKCKDWGLEMNVKGSLAKIEDMALQICLNQMITSEGVFNPDDWLDLVSPYDRGVWIGGNDMKMEGDWLWEDGSKMPLPSDLGKMQNWGKLEPNNYGGNQDCALSLLEDVNEDYTAGTWMDAECGFREFYFCQSDIDECSTNLHNCHEHARCINTEGSFTCECKEGYIGDGVTCTGICLDKTNAVIGGREYQFFQTRLSYQDAKEECKRWGGYTAILASIHDLTTQACISQMITSEGVYKPEEWTNLTSPYDQGAWIGGNDIDFEGFWIWEDGSIMPSFLVKYFLSTAEKYDNWGALEPNNYGGDQDCAFASLRRIDEGYPAGSWVDNIDECSASIHNCHEHAHCVNTDGHFACICNMGYTGDGVNCTAQCIGKTSAVVKGNEYRLFKTRIPYQMANEQCKRWGQGRSGILATVHDVETQTCITQMITSEGIDNPDDWLDLDSPLDKGFWIGGNDIDVESNWVWEDGRPMPSSSASEKYENWALNEPNNFRDNQNCAVTLMEHTSDNFPAGSWVDIECDYDEFYICQRDIDECKLNMHNCHENAVCTNTNGSFICTCKQGFTGDGITCLAYAGIDSGESCVAKETVTLGGKVYQLFKNKTSFAGSQTVCLEWGGESPACTAIIHDRHIQSCLADMITSEGVYDKNDWGDVSPYGVGVWLGASDSSYEGNWHWLDGEPVPLPEISDGFQNWGRLEPNLHGENVEDCASMLLIQAEDYPPATWVDSRCAHSQFFICEKDIDECKENKHNCHEDAECLNTYGSFACVCKDGFTGDGLMCESRLLKASTDDCSGKTSALIKGEEYRLFLNRMSYKGAKEQCANWGGHLNATLAIIRDQATQTCINQMITSEGVYKPDEWMDLSSKYDQGAWIGGNDIEREQYWVWEDGSPMPSNSSANVGFENWGMYEPNNYRGDQNCAFTLLRHIDDSYPAGSWLDNECDFEEFFLCQRDFDECTADTHNCHKDARCLNTAGSFMCVCKDGFTGDGLTCTGLCSGKTSAVVEGHEYQLFQTRTNYRDAKQRCINWGGVTNATLAMIRDEPTQTCITQMMTSDGVYKPDEWTNLTNPSDQGAWMGANDIEMEGIWVWEDGTLMVIIEKYLYFDECAANTHNCDQNALCINTEGSFTCICKEGYTGDGVTCTAMCRGKRNVTLSGKEYHLIREKLTYFDANEGCKRLAKDLGDSPGRLASIHSSETQTCFDQMITSDGVYDEDDWSDADLYHRGVWIGGDDIQFEGTWRWQDGTPMPGSKTTEDFQNWAPHDPDNLGSSGEDCASMLLATIPDDSGYVPGKWVDIDCSTSAIYYMCERDVDECSLYTHDCDENALCTNTVGSFKCVCKEGYTGDGVTCENIALRAEPSDCTGKTSAIIEGMEYQLFQNRQTFQDARGLCTNWGGGIDAELAIIKKQSTQTCITQMITSDGVYKPEEWIDETEPYNRGAWIGASDMRSESNWVWEDGTLLKSDEFENWGLYEPNNYKGEQDCAFAALQTINDGYPGGSWIDSECNNREFYVCQRDYDECSTNQNNCHEHALCINTEGSFTCICKDGYTGDGVTCKPLCSGKKTVTLSGKQYHLVRERQTFYNAREGCRRLAENLGDTPGRLASVFDLETQTCFDDMITSDGVYNEDDWRGVDLYHRGVWIGGNDVQFEGRWRWQDGTPMPSSNTTEDFQNWAPHDPDNLGLSGEDCASMLLATIPDDNGYIPGKWVDIDCSASAIYYMCERDYCWNLKLVIRTTASTKRRSNDIAQGFWNGRTASGGDAPPT</sequence>
<feature type="domain" description="C-type lectin" evidence="9">
    <location>
        <begin position="2492"/>
        <end position="2637"/>
    </location>
</feature>
<proteinExistence type="predicted"/>
<evidence type="ECO:0000259" key="9">
    <source>
        <dbReference type="PROSITE" id="PS50041"/>
    </source>
</evidence>
<feature type="domain" description="EGF-like" evidence="8">
    <location>
        <begin position="1461"/>
        <end position="1501"/>
    </location>
</feature>
<dbReference type="EMBL" id="CAWYQH010000108">
    <property type="protein sequence ID" value="CAK8688435.1"/>
    <property type="molecule type" value="Genomic_DNA"/>
</dbReference>
<comment type="caution">
    <text evidence="5">Lacks conserved residue(s) required for the propagation of feature annotation.</text>
</comment>
<keyword evidence="11" id="KW-1185">Reference proteome</keyword>
<dbReference type="PANTHER" id="PTHR22801:SF63">
    <property type="entry name" value="C-TYPE LECTIN DOMAIN-CONTAINING PROTEIN"/>
    <property type="match status" value="1"/>
</dbReference>
<dbReference type="PROSITE" id="PS01186">
    <property type="entry name" value="EGF_2"/>
    <property type="match status" value="10"/>
</dbReference>
<keyword evidence="3" id="KW-0677">Repeat</keyword>
<feature type="domain" description="EGF-like" evidence="8">
    <location>
        <begin position="1879"/>
        <end position="1919"/>
    </location>
</feature>
<dbReference type="InterPro" id="IPR001881">
    <property type="entry name" value="EGF-like_Ca-bd_dom"/>
</dbReference>
<dbReference type="SMART" id="SM00181">
    <property type="entry name" value="EGF"/>
    <property type="match status" value="10"/>
</dbReference>
<dbReference type="Proteomes" id="UP001642483">
    <property type="component" value="Unassembled WGS sequence"/>
</dbReference>
<dbReference type="PROSITE" id="PS50026">
    <property type="entry name" value="EGF_3"/>
    <property type="match status" value="10"/>
</dbReference>
<dbReference type="PROSITE" id="PS01187">
    <property type="entry name" value="EGF_CA"/>
    <property type="match status" value="9"/>
</dbReference>
<dbReference type="PANTHER" id="PTHR22801">
    <property type="entry name" value="LITHOSTATHINE"/>
    <property type="match status" value="1"/>
</dbReference>
<dbReference type="Pfam" id="PF00431">
    <property type="entry name" value="CUB"/>
    <property type="match status" value="3"/>
</dbReference>
<dbReference type="SUPFAM" id="SSF57196">
    <property type="entry name" value="EGF/Laminin"/>
    <property type="match status" value="7"/>
</dbReference>
<dbReference type="InterPro" id="IPR000152">
    <property type="entry name" value="EGF-type_Asp/Asn_hydroxyl_site"/>
</dbReference>
<feature type="domain" description="EGF-like" evidence="8">
    <location>
        <begin position="2441"/>
        <end position="2481"/>
    </location>
</feature>
<dbReference type="InterPro" id="IPR018097">
    <property type="entry name" value="EGF_Ca-bd_CS"/>
</dbReference>
<feature type="domain" description="EGF-like" evidence="8">
    <location>
        <begin position="2236"/>
        <end position="2276"/>
    </location>
</feature>
<evidence type="ECO:0000259" key="7">
    <source>
        <dbReference type="PROSITE" id="PS01180"/>
    </source>
</evidence>
<keyword evidence="4" id="KW-1015">Disulfide bond</keyword>
<name>A0ABP0GA05_CLALP</name>
<feature type="domain" description="EGF-like" evidence="8">
    <location>
        <begin position="1669"/>
        <end position="1709"/>
    </location>
</feature>
<feature type="signal peptide" evidence="6">
    <location>
        <begin position="1"/>
        <end position="20"/>
    </location>
</feature>
<evidence type="ECO:0000256" key="3">
    <source>
        <dbReference type="ARBA" id="ARBA00022737"/>
    </source>
</evidence>
<dbReference type="InterPro" id="IPR016187">
    <property type="entry name" value="CTDL_fold"/>
</dbReference>
<feature type="domain" description="C-type lectin" evidence="9">
    <location>
        <begin position="1118"/>
        <end position="1259"/>
    </location>
</feature>
<dbReference type="InterPro" id="IPR000859">
    <property type="entry name" value="CUB_dom"/>
</dbReference>
<feature type="domain" description="C-type lectin" evidence="9">
    <location>
        <begin position="2080"/>
        <end position="2225"/>
    </location>
</feature>
<dbReference type="CDD" id="cd00054">
    <property type="entry name" value="EGF_CA"/>
    <property type="match status" value="10"/>
</dbReference>
<dbReference type="Pfam" id="PF12947">
    <property type="entry name" value="EGF_3"/>
    <property type="match status" value="10"/>
</dbReference>
<dbReference type="Gene3D" id="2.60.120.290">
    <property type="entry name" value="Spermadhesin, CUB domain"/>
    <property type="match status" value="3"/>
</dbReference>
<evidence type="ECO:0000256" key="6">
    <source>
        <dbReference type="SAM" id="SignalP"/>
    </source>
</evidence>
<keyword evidence="1 5" id="KW-0245">EGF-like domain</keyword>
<dbReference type="CDD" id="cd00037">
    <property type="entry name" value="CLECT"/>
    <property type="match status" value="9"/>
</dbReference>
<feature type="domain" description="C-type lectin" evidence="9">
    <location>
        <begin position="359"/>
        <end position="504"/>
    </location>
</feature>
<feature type="domain" description="C-type lectin" evidence="9">
    <location>
        <begin position="1930"/>
        <end position="2040"/>
    </location>
</feature>
<dbReference type="PROSITE" id="PS01180">
    <property type="entry name" value="CUB"/>
    <property type="match status" value="3"/>
</dbReference>
<feature type="chain" id="PRO_5046809267" evidence="6">
    <location>
        <begin position="21"/>
        <end position="2688"/>
    </location>
</feature>
<organism evidence="10 11">
    <name type="scientific">Clavelina lepadiformis</name>
    <name type="common">Light-bulb sea squirt</name>
    <name type="synonym">Ascidia lepadiformis</name>
    <dbReference type="NCBI Taxonomy" id="159417"/>
    <lineage>
        <taxon>Eukaryota</taxon>
        <taxon>Metazoa</taxon>
        <taxon>Chordata</taxon>
        <taxon>Tunicata</taxon>
        <taxon>Ascidiacea</taxon>
        <taxon>Aplousobranchia</taxon>
        <taxon>Clavelinidae</taxon>
        <taxon>Clavelina</taxon>
    </lineage>
</organism>
<feature type="domain" description="C-type lectin" evidence="9">
    <location>
        <begin position="1728"/>
        <end position="1877"/>
    </location>
</feature>
<feature type="domain" description="CUB" evidence="7">
    <location>
        <begin position="133"/>
        <end position="240"/>
    </location>
</feature>
<dbReference type="Pfam" id="PF00059">
    <property type="entry name" value="Lectin_C"/>
    <property type="match status" value="11"/>
</dbReference>
<evidence type="ECO:0000256" key="1">
    <source>
        <dbReference type="ARBA" id="ARBA00022536"/>
    </source>
</evidence>
<feature type="domain" description="EGF-like" evidence="8">
    <location>
        <begin position="2029"/>
        <end position="2069"/>
    </location>
</feature>
<dbReference type="InterPro" id="IPR035914">
    <property type="entry name" value="Sperma_CUB_dom_sf"/>
</dbReference>
<dbReference type="PROSITE" id="PS50041">
    <property type="entry name" value="C_TYPE_LECTIN_2"/>
    <property type="match status" value="12"/>
</dbReference>
<dbReference type="InterPro" id="IPR001304">
    <property type="entry name" value="C-type_lectin-like"/>
</dbReference>
<feature type="domain" description="C-type lectin" evidence="9">
    <location>
        <begin position="1520"/>
        <end position="1667"/>
    </location>
</feature>
<dbReference type="InterPro" id="IPR050801">
    <property type="entry name" value="Ca-Dep_Lectins_ImmuneDev"/>
</dbReference>
<dbReference type="Gene3D" id="3.10.100.10">
    <property type="entry name" value="Mannose-Binding Protein A, subunit A"/>
    <property type="match status" value="12"/>
</dbReference>
<dbReference type="InterPro" id="IPR016186">
    <property type="entry name" value="C-type_lectin-like/link_sf"/>
</dbReference>
<evidence type="ECO:0000313" key="11">
    <source>
        <dbReference type="Proteomes" id="UP001642483"/>
    </source>
</evidence>
<dbReference type="PROSITE" id="PS00010">
    <property type="entry name" value="ASX_HYDROXYL"/>
    <property type="match status" value="10"/>
</dbReference>
<feature type="domain" description="CUB" evidence="7">
    <location>
        <begin position="22"/>
        <end position="128"/>
    </location>
</feature>
<dbReference type="InterPro" id="IPR000742">
    <property type="entry name" value="EGF"/>
</dbReference>
<feature type="domain" description="C-type lectin" evidence="9">
    <location>
        <begin position="915"/>
        <end position="1065"/>
    </location>
</feature>
<evidence type="ECO:0000313" key="10">
    <source>
        <dbReference type="EMBL" id="CAK8688435.1"/>
    </source>
</evidence>
<dbReference type="InterPro" id="IPR024731">
    <property type="entry name" value="NELL2-like_EGF"/>
</dbReference>
<dbReference type="SUPFAM" id="SSF49854">
    <property type="entry name" value="Spermadhesin, CUB domain"/>
    <property type="match status" value="3"/>
</dbReference>
<feature type="domain" description="EGF-like" evidence="8">
    <location>
        <begin position="1067"/>
        <end position="1107"/>
    </location>
</feature>
<feature type="domain" description="C-type lectin" evidence="9">
    <location>
        <begin position="2295"/>
        <end position="2439"/>
    </location>
</feature>